<dbReference type="Gene3D" id="3.90.1570.10">
    <property type="entry name" value="tt1808, chain A"/>
    <property type="match status" value="1"/>
</dbReference>
<dbReference type="InterPro" id="IPR012296">
    <property type="entry name" value="Nuclease_put_TT1808"/>
</dbReference>
<organism evidence="2 3">
    <name type="scientific">Posidoniimonas polymericola</name>
    <dbReference type="NCBI Taxonomy" id="2528002"/>
    <lineage>
        <taxon>Bacteria</taxon>
        <taxon>Pseudomonadati</taxon>
        <taxon>Planctomycetota</taxon>
        <taxon>Planctomycetia</taxon>
        <taxon>Pirellulales</taxon>
        <taxon>Lacipirellulaceae</taxon>
        <taxon>Posidoniimonas</taxon>
    </lineage>
</organism>
<dbReference type="RefSeq" id="WP_197527804.1">
    <property type="nucleotide sequence ID" value="NZ_SJPO01000003.1"/>
</dbReference>
<dbReference type="Pfam" id="PF05685">
    <property type="entry name" value="Uma2"/>
    <property type="match status" value="1"/>
</dbReference>
<dbReference type="InterPro" id="IPR011335">
    <property type="entry name" value="Restrct_endonuc-II-like"/>
</dbReference>
<protein>
    <recommendedName>
        <fullName evidence="1">Putative restriction endonuclease domain-containing protein</fullName>
    </recommendedName>
</protein>
<evidence type="ECO:0000313" key="2">
    <source>
        <dbReference type="EMBL" id="TWT77945.1"/>
    </source>
</evidence>
<evidence type="ECO:0000313" key="3">
    <source>
        <dbReference type="Proteomes" id="UP000318478"/>
    </source>
</evidence>
<dbReference type="CDD" id="cd06260">
    <property type="entry name" value="DUF820-like"/>
    <property type="match status" value="1"/>
</dbReference>
<reference evidence="2 3" key="1">
    <citation type="submission" date="2019-02" db="EMBL/GenBank/DDBJ databases">
        <title>Deep-cultivation of Planctomycetes and their phenomic and genomic characterization uncovers novel biology.</title>
        <authorList>
            <person name="Wiegand S."/>
            <person name="Jogler M."/>
            <person name="Boedeker C."/>
            <person name="Pinto D."/>
            <person name="Vollmers J."/>
            <person name="Rivas-Marin E."/>
            <person name="Kohn T."/>
            <person name="Peeters S.H."/>
            <person name="Heuer A."/>
            <person name="Rast P."/>
            <person name="Oberbeckmann S."/>
            <person name="Bunk B."/>
            <person name="Jeske O."/>
            <person name="Meyerdierks A."/>
            <person name="Storesund J.E."/>
            <person name="Kallscheuer N."/>
            <person name="Luecker S."/>
            <person name="Lage O.M."/>
            <person name="Pohl T."/>
            <person name="Merkel B.J."/>
            <person name="Hornburger P."/>
            <person name="Mueller R.-W."/>
            <person name="Bruemmer F."/>
            <person name="Labrenz M."/>
            <person name="Spormann A.M."/>
            <person name="Op Den Camp H."/>
            <person name="Overmann J."/>
            <person name="Amann R."/>
            <person name="Jetten M.S.M."/>
            <person name="Mascher T."/>
            <person name="Medema M.H."/>
            <person name="Devos D.P."/>
            <person name="Kaster A.-K."/>
            <person name="Ovreas L."/>
            <person name="Rohde M."/>
            <person name="Galperin M.Y."/>
            <person name="Jogler C."/>
        </authorList>
    </citation>
    <scope>NUCLEOTIDE SEQUENCE [LARGE SCALE GENOMIC DNA]</scope>
    <source>
        <strain evidence="2 3">Pla123a</strain>
    </source>
</reference>
<sequence>MSIVSNILDIPDVRALCHRMTVEQYRRAAEEGLIEEKTELIRGVVLDKMSKSPLHGWLLQFLAKWLHGAIESGWTVRLDQPLTLKDSEPEPDVSVVVGSDDDYRTQHPSTASLVIEIAISSEKLDRENAAIYAEADVDEYWIVLAEQQCVEVCRRPIAGRYQDVTLLKSGESLKPLAFPSLEMPVMQLFPSKTK</sequence>
<dbReference type="AlphaFoldDB" id="A0A5C5YSL8"/>
<dbReference type="SUPFAM" id="SSF52980">
    <property type="entry name" value="Restriction endonuclease-like"/>
    <property type="match status" value="1"/>
</dbReference>
<gene>
    <name evidence="2" type="ORF">Pla123a_17440</name>
</gene>
<feature type="domain" description="Putative restriction endonuclease" evidence="1">
    <location>
        <begin position="35"/>
        <end position="185"/>
    </location>
</feature>
<dbReference type="Proteomes" id="UP000318478">
    <property type="component" value="Unassembled WGS sequence"/>
</dbReference>
<dbReference type="InterPro" id="IPR008538">
    <property type="entry name" value="Uma2"/>
</dbReference>
<name>A0A5C5YSL8_9BACT</name>
<dbReference type="PANTHER" id="PTHR35400:SF1">
    <property type="entry name" value="SLR1083 PROTEIN"/>
    <property type="match status" value="1"/>
</dbReference>
<dbReference type="PANTHER" id="PTHR35400">
    <property type="entry name" value="SLR1083 PROTEIN"/>
    <property type="match status" value="1"/>
</dbReference>
<keyword evidence="3" id="KW-1185">Reference proteome</keyword>
<proteinExistence type="predicted"/>
<comment type="caution">
    <text evidence="2">The sequence shown here is derived from an EMBL/GenBank/DDBJ whole genome shotgun (WGS) entry which is preliminary data.</text>
</comment>
<dbReference type="EMBL" id="SJPO01000003">
    <property type="protein sequence ID" value="TWT77945.1"/>
    <property type="molecule type" value="Genomic_DNA"/>
</dbReference>
<evidence type="ECO:0000259" key="1">
    <source>
        <dbReference type="Pfam" id="PF05685"/>
    </source>
</evidence>
<accession>A0A5C5YSL8</accession>